<evidence type="ECO:0000259" key="6">
    <source>
        <dbReference type="PROSITE" id="PS51891"/>
    </source>
</evidence>
<dbReference type="AlphaFoldDB" id="A0AB34ITL7"/>
<evidence type="ECO:0000256" key="4">
    <source>
        <dbReference type="ARBA" id="ARBA00023239"/>
    </source>
</evidence>
<dbReference type="Pfam" id="PF04828">
    <property type="entry name" value="GFA"/>
    <property type="match status" value="2"/>
</dbReference>
<keyword evidence="4" id="KW-0456">Lyase</keyword>
<dbReference type="PROSITE" id="PS51891">
    <property type="entry name" value="CENP_V_GFA"/>
    <property type="match status" value="2"/>
</dbReference>
<evidence type="ECO:0000313" key="7">
    <source>
        <dbReference type="EMBL" id="KAL1507322.1"/>
    </source>
</evidence>
<sequence length="391" mass="44008">MLRGRCYCGAVAFEVDTSGDIELMGYCHCAWCTRAHSTPMYWSCWMDESRFKMIRGEDLVCETAYPPYALYPLTEGKRTSKSLKDGRLFCAQCGTRVMNRGLDMRGRALSAFFPALVDRADRKDIPLKCIPLVHNEGDPKSCLIYGCKGAFGSAEGEPVWEAVRVRGVKPQGRTWPAVGTLEKLEELRADLMADDIEIDLEKMSLWTEAKATSYFERGGEEVTVLRGHCWCHAIEFEVDVSQVVSSYYCHCQWCTRIVAAPLFWACEVEQTRFKITKGEGLLRVAKVPDDSPAKLPEDHQQRSSEGKDGRNFCSDCGTHVCHRGKNKPTEDVVLTAWYPALVNRDDQKDIPSQCMPRWHNEAESCMLFGVKGGCQSPEGKEVWEALKVVGN</sequence>
<accession>A0AB34ITL7</accession>
<dbReference type="InterPro" id="IPR011057">
    <property type="entry name" value="Mss4-like_sf"/>
</dbReference>
<keyword evidence="2" id="KW-0479">Metal-binding</keyword>
<dbReference type="SUPFAM" id="SSF51316">
    <property type="entry name" value="Mss4-like"/>
    <property type="match status" value="2"/>
</dbReference>
<dbReference type="PANTHER" id="PTHR33337:SF40">
    <property type="entry name" value="CENP-V_GFA DOMAIN-CONTAINING PROTEIN-RELATED"/>
    <property type="match status" value="1"/>
</dbReference>
<gene>
    <name evidence="7" type="ORF">AB1Y20_008168</name>
</gene>
<evidence type="ECO:0000256" key="5">
    <source>
        <dbReference type="SAM" id="MobiDB-lite"/>
    </source>
</evidence>
<keyword evidence="3" id="KW-0862">Zinc</keyword>
<feature type="domain" description="CENP-V/GFA" evidence="6">
    <location>
        <begin position="2"/>
        <end position="141"/>
    </location>
</feature>
<comment type="caution">
    <text evidence="7">The sequence shown here is derived from an EMBL/GenBank/DDBJ whole genome shotgun (WGS) entry which is preliminary data.</text>
</comment>
<evidence type="ECO:0000256" key="2">
    <source>
        <dbReference type="ARBA" id="ARBA00022723"/>
    </source>
</evidence>
<organism evidence="7 8">
    <name type="scientific">Prymnesium parvum</name>
    <name type="common">Toxic golden alga</name>
    <dbReference type="NCBI Taxonomy" id="97485"/>
    <lineage>
        <taxon>Eukaryota</taxon>
        <taxon>Haptista</taxon>
        <taxon>Haptophyta</taxon>
        <taxon>Prymnesiophyceae</taxon>
        <taxon>Prymnesiales</taxon>
        <taxon>Prymnesiaceae</taxon>
        <taxon>Prymnesium</taxon>
    </lineage>
</organism>
<dbReference type="EMBL" id="JBGBPQ010000018">
    <property type="protein sequence ID" value="KAL1507322.1"/>
    <property type="molecule type" value="Genomic_DNA"/>
</dbReference>
<evidence type="ECO:0000313" key="8">
    <source>
        <dbReference type="Proteomes" id="UP001515480"/>
    </source>
</evidence>
<dbReference type="GO" id="GO:0046872">
    <property type="term" value="F:metal ion binding"/>
    <property type="evidence" value="ECO:0007669"/>
    <property type="project" value="UniProtKB-KW"/>
</dbReference>
<proteinExistence type="inferred from homology"/>
<dbReference type="Proteomes" id="UP001515480">
    <property type="component" value="Unassembled WGS sequence"/>
</dbReference>
<keyword evidence="8" id="KW-1185">Reference proteome</keyword>
<feature type="domain" description="CENP-V/GFA" evidence="6">
    <location>
        <begin position="225"/>
        <end position="359"/>
    </location>
</feature>
<evidence type="ECO:0000256" key="1">
    <source>
        <dbReference type="ARBA" id="ARBA00005495"/>
    </source>
</evidence>
<dbReference type="InterPro" id="IPR006913">
    <property type="entry name" value="CENP-V/GFA"/>
</dbReference>
<dbReference type="Gene3D" id="3.90.1590.10">
    <property type="entry name" value="glutathione-dependent formaldehyde- activating enzyme (gfa)"/>
    <property type="match status" value="2"/>
</dbReference>
<feature type="region of interest" description="Disordered" evidence="5">
    <location>
        <begin position="288"/>
        <end position="308"/>
    </location>
</feature>
<protein>
    <recommendedName>
        <fullName evidence="6">CENP-V/GFA domain-containing protein</fullName>
    </recommendedName>
</protein>
<dbReference type="PANTHER" id="PTHR33337">
    <property type="entry name" value="GFA DOMAIN-CONTAINING PROTEIN"/>
    <property type="match status" value="1"/>
</dbReference>
<comment type="similarity">
    <text evidence="1">Belongs to the Gfa family.</text>
</comment>
<reference evidence="7 8" key="1">
    <citation type="journal article" date="2024" name="Science">
        <title>Giant polyketide synthase enzymes in the biosynthesis of giant marine polyether toxins.</title>
        <authorList>
            <person name="Fallon T.R."/>
            <person name="Shende V.V."/>
            <person name="Wierzbicki I.H."/>
            <person name="Pendleton A.L."/>
            <person name="Watervoot N.F."/>
            <person name="Auber R.P."/>
            <person name="Gonzalez D.J."/>
            <person name="Wisecaver J.H."/>
            <person name="Moore B.S."/>
        </authorList>
    </citation>
    <scope>NUCLEOTIDE SEQUENCE [LARGE SCALE GENOMIC DNA]</scope>
    <source>
        <strain evidence="7 8">12B1</strain>
    </source>
</reference>
<evidence type="ECO:0000256" key="3">
    <source>
        <dbReference type="ARBA" id="ARBA00022833"/>
    </source>
</evidence>
<name>A0AB34ITL7_PRYPA</name>
<dbReference type="GO" id="GO:0016846">
    <property type="term" value="F:carbon-sulfur lyase activity"/>
    <property type="evidence" value="ECO:0007669"/>
    <property type="project" value="InterPro"/>
</dbReference>